<reference evidence="1 2" key="1">
    <citation type="submission" date="2024-02" db="EMBL/GenBank/DDBJ databases">
        <authorList>
            <person name="Chen Y."/>
            <person name="Shah S."/>
            <person name="Dougan E. K."/>
            <person name="Thang M."/>
            <person name="Chan C."/>
        </authorList>
    </citation>
    <scope>NUCLEOTIDE SEQUENCE [LARGE SCALE GENOMIC DNA]</scope>
</reference>
<keyword evidence="2" id="KW-1185">Reference proteome</keyword>
<dbReference type="Gene3D" id="1.20.1050.10">
    <property type="match status" value="1"/>
</dbReference>
<name>A0ABP0J7V8_9DINO</name>
<accession>A0ABP0J7V8</accession>
<organism evidence="1 2">
    <name type="scientific">Durusdinium trenchii</name>
    <dbReference type="NCBI Taxonomy" id="1381693"/>
    <lineage>
        <taxon>Eukaryota</taxon>
        <taxon>Sar</taxon>
        <taxon>Alveolata</taxon>
        <taxon>Dinophyceae</taxon>
        <taxon>Suessiales</taxon>
        <taxon>Symbiodiniaceae</taxon>
        <taxon>Durusdinium</taxon>
    </lineage>
</organism>
<protein>
    <submittedName>
        <fullName evidence="1">Chloride intracellular channel protein 1</fullName>
    </submittedName>
</protein>
<comment type="caution">
    <text evidence="1">The sequence shown here is derived from an EMBL/GenBank/DDBJ whole genome shotgun (WGS) entry which is preliminary data.</text>
</comment>
<dbReference type="Proteomes" id="UP001642464">
    <property type="component" value="Unassembled WGS sequence"/>
</dbReference>
<evidence type="ECO:0000313" key="2">
    <source>
        <dbReference type="Proteomes" id="UP001642464"/>
    </source>
</evidence>
<proteinExistence type="predicted"/>
<gene>
    <name evidence="1" type="ORF">SCF082_LOCUS10677</name>
</gene>
<sequence length="131" mass="14365">EYGGKMPCVCHNGEAHVETAEILAWIDREFPTASSLQPPVELAEQVKGFGVFPAIAQFTKNTDSAKDEELRVKLETSLRALSKRLESAGAYLQGAEPGLLDCDILPKLYVLSLATAHYKNFKLEDLKDGEA</sequence>
<dbReference type="PANTHER" id="PTHR43920">
    <property type="entry name" value="CHLORIDE INTRACELLULAR CHANNEL, ISOFORM A"/>
    <property type="match status" value="1"/>
</dbReference>
<dbReference type="SUPFAM" id="SSF47616">
    <property type="entry name" value="GST C-terminal domain-like"/>
    <property type="match status" value="1"/>
</dbReference>
<dbReference type="PANTHER" id="PTHR43920:SF5">
    <property type="entry name" value="CHLORIDE INTRACELLULAR CHANNEL CLIC"/>
    <property type="match status" value="1"/>
</dbReference>
<feature type="non-terminal residue" evidence="1">
    <location>
        <position position="131"/>
    </location>
</feature>
<dbReference type="EMBL" id="CAXAMM010006270">
    <property type="protein sequence ID" value="CAK9010442.1"/>
    <property type="molecule type" value="Genomic_DNA"/>
</dbReference>
<evidence type="ECO:0000313" key="1">
    <source>
        <dbReference type="EMBL" id="CAK9010442.1"/>
    </source>
</evidence>
<dbReference type="InterPro" id="IPR036282">
    <property type="entry name" value="Glutathione-S-Trfase_C_sf"/>
</dbReference>
<feature type="non-terminal residue" evidence="1">
    <location>
        <position position="1"/>
    </location>
</feature>